<dbReference type="EMBL" id="HBUE01128738">
    <property type="protein sequence ID" value="CAG6495460.1"/>
    <property type="molecule type" value="Transcribed_RNA"/>
</dbReference>
<dbReference type="PANTHER" id="PTHR37685:SF1">
    <property type="entry name" value="GEO11136P1-RELATED"/>
    <property type="match status" value="1"/>
</dbReference>
<evidence type="ECO:0000313" key="2">
    <source>
        <dbReference type="EMBL" id="CAG6495460.1"/>
    </source>
</evidence>
<dbReference type="InterPro" id="IPR031734">
    <property type="entry name" value="MBF2"/>
</dbReference>
<proteinExistence type="predicted"/>
<dbReference type="AlphaFoldDB" id="A0A8D8CQC2"/>
<dbReference type="Pfam" id="PF15868">
    <property type="entry name" value="MBF2"/>
    <property type="match status" value="1"/>
</dbReference>
<reference evidence="2" key="1">
    <citation type="submission" date="2021-05" db="EMBL/GenBank/DDBJ databases">
        <authorList>
            <person name="Alioto T."/>
            <person name="Alioto T."/>
            <person name="Gomez Garrido J."/>
        </authorList>
    </citation>
    <scope>NUCLEOTIDE SEQUENCE</scope>
</reference>
<feature type="chain" id="PRO_5034438723" evidence="1">
    <location>
        <begin position="20"/>
        <end position="117"/>
    </location>
</feature>
<evidence type="ECO:0000256" key="1">
    <source>
        <dbReference type="SAM" id="SignalP"/>
    </source>
</evidence>
<protein>
    <submittedName>
        <fullName evidence="2">Probable salivary secreted peptide</fullName>
    </submittedName>
</protein>
<name>A0A8D8CQC2_CULPI</name>
<dbReference type="PANTHER" id="PTHR37685">
    <property type="entry name" value="GEO11136P1-RELATED"/>
    <property type="match status" value="1"/>
</dbReference>
<sequence length="117" mass="13066">MKTLALTVVLFSLGALVFTQSHHYQWGFRGPYDVLLNRTIAIKSSSILQVKTMDLYYPLKGQLGRNITFMNVTDQYINGKGGYASLLAGGVGFNNTRIHLKSQRGNGFSFIVEIYGR</sequence>
<feature type="signal peptide" evidence="1">
    <location>
        <begin position="1"/>
        <end position="19"/>
    </location>
</feature>
<organism evidence="2">
    <name type="scientific">Culex pipiens</name>
    <name type="common">House mosquito</name>
    <dbReference type="NCBI Taxonomy" id="7175"/>
    <lineage>
        <taxon>Eukaryota</taxon>
        <taxon>Metazoa</taxon>
        <taxon>Ecdysozoa</taxon>
        <taxon>Arthropoda</taxon>
        <taxon>Hexapoda</taxon>
        <taxon>Insecta</taxon>
        <taxon>Pterygota</taxon>
        <taxon>Neoptera</taxon>
        <taxon>Endopterygota</taxon>
        <taxon>Diptera</taxon>
        <taxon>Nematocera</taxon>
        <taxon>Culicoidea</taxon>
        <taxon>Culicidae</taxon>
        <taxon>Culicinae</taxon>
        <taxon>Culicini</taxon>
        <taxon>Culex</taxon>
        <taxon>Culex</taxon>
    </lineage>
</organism>
<keyword evidence="1" id="KW-0732">Signal</keyword>
<accession>A0A8D8CQC2</accession>